<dbReference type="EMBL" id="JACVVK020000172">
    <property type="protein sequence ID" value="KAK7486911.1"/>
    <property type="molecule type" value="Genomic_DNA"/>
</dbReference>
<accession>A0ABD0KI71</accession>
<reference evidence="1 2" key="1">
    <citation type="journal article" date="2023" name="Sci. Data">
        <title>Genome assembly of the Korean intertidal mud-creeper Batillaria attramentaria.</title>
        <authorList>
            <person name="Patra A.K."/>
            <person name="Ho P.T."/>
            <person name="Jun S."/>
            <person name="Lee S.J."/>
            <person name="Kim Y."/>
            <person name="Won Y.J."/>
        </authorList>
    </citation>
    <scope>NUCLEOTIDE SEQUENCE [LARGE SCALE GENOMIC DNA]</scope>
    <source>
        <strain evidence="1">Wonlab-2016</strain>
    </source>
</reference>
<sequence length="200" mass="22051">MSLSSFPGMFSLPVVSPSQPRLQPHSVSLQSLPTTWFLLHSSTASLSLSTVSAYHVVPASLVYSLTQSLYSLCLPRGSCFTRLQHHSVSLQSLPTTWFLLHSSTASLSLSTVSAYYVVPASLVYSLTQSLYSLCLLRGSCFTRLQHHSVSLQSLPTTWFLLHSSTASLSLSTVSAYYVVPASLRVYVSRQVVELIIWTWM</sequence>
<proteinExistence type="predicted"/>
<evidence type="ECO:0000313" key="2">
    <source>
        <dbReference type="Proteomes" id="UP001519460"/>
    </source>
</evidence>
<dbReference type="AlphaFoldDB" id="A0ABD0KI71"/>
<keyword evidence="2" id="KW-1185">Reference proteome</keyword>
<evidence type="ECO:0000313" key="1">
    <source>
        <dbReference type="EMBL" id="KAK7486911.1"/>
    </source>
</evidence>
<protein>
    <submittedName>
        <fullName evidence="1">Uncharacterized protein</fullName>
    </submittedName>
</protein>
<name>A0ABD0KI71_9CAEN</name>
<comment type="caution">
    <text evidence="1">The sequence shown here is derived from an EMBL/GenBank/DDBJ whole genome shotgun (WGS) entry which is preliminary data.</text>
</comment>
<organism evidence="1 2">
    <name type="scientific">Batillaria attramentaria</name>
    <dbReference type="NCBI Taxonomy" id="370345"/>
    <lineage>
        <taxon>Eukaryota</taxon>
        <taxon>Metazoa</taxon>
        <taxon>Spiralia</taxon>
        <taxon>Lophotrochozoa</taxon>
        <taxon>Mollusca</taxon>
        <taxon>Gastropoda</taxon>
        <taxon>Caenogastropoda</taxon>
        <taxon>Sorbeoconcha</taxon>
        <taxon>Cerithioidea</taxon>
        <taxon>Batillariidae</taxon>
        <taxon>Batillaria</taxon>
    </lineage>
</organism>
<gene>
    <name evidence="1" type="ORF">BaRGS_00021882</name>
</gene>
<dbReference type="Proteomes" id="UP001519460">
    <property type="component" value="Unassembled WGS sequence"/>
</dbReference>